<dbReference type="PANTHER" id="PTHR35936">
    <property type="entry name" value="MEMBRANE-BOUND LYTIC MUREIN TRANSGLYCOSYLASE F"/>
    <property type="match status" value="1"/>
</dbReference>
<protein>
    <submittedName>
        <fullName evidence="2">Uncharacterized protein</fullName>
    </submittedName>
</protein>
<dbReference type="InParanoid" id="B9TLZ3"/>
<evidence type="ECO:0000256" key="1">
    <source>
        <dbReference type="SAM" id="SignalP"/>
    </source>
</evidence>
<evidence type="ECO:0000313" key="2">
    <source>
        <dbReference type="EMBL" id="EEF23121.1"/>
    </source>
</evidence>
<name>B9TLZ3_RICCO</name>
<dbReference type="PANTHER" id="PTHR35936:SF25">
    <property type="entry name" value="ABC TRANSPORTER SUBSTRATE-BINDING PROTEIN"/>
    <property type="match status" value="1"/>
</dbReference>
<keyword evidence="1" id="KW-0732">Signal</keyword>
<reference evidence="3" key="1">
    <citation type="journal article" date="2010" name="Nat. Biotechnol.">
        <title>Draft genome sequence of the oilseed species Ricinus communis.</title>
        <authorList>
            <person name="Chan A.P."/>
            <person name="Crabtree J."/>
            <person name="Zhao Q."/>
            <person name="Lorenzi H."/>
            <person name="Orvis J."/>
            <person name="Puiu D."/>
            <person name="Melake-Berhan A."/>
            <person name="Jones K.M."/>
            <person name="Redman J."/>
            <person name="Chen G."/>
            <person name="Cahoon E.B."/>
            <person name="Gedil M."/>
            <person name="Stanke M."/>
            <person name="Haas B.J."/>
            <person name="Wortman J.R."/>
            <person name="Fraser-Liggett C.M."/>
            <person name="Ravel J."/>
            <person name="Rabinowicz P.D."/>
        </authorList>
    </citation>
    <scope>NUCLEOTIDE SEQUENCE [LARGE SCALE GENOMIC DNA]</scope>
    <source>
        <strain evidence="3">cv. Hale</strain>
    </source>
</reference>
<accession>B9TLZ3</accession>
<dbReference type="Gene3D" id="3.40.190.10">
    <property type="entry name" value="Periplasmic binding protein-like II"/>
    <property type="match status" value="2"/>
</dbReference>
<evidence type="ECO:0000313" key="3">
    <source>
        <dbReference type="Proteomes" id="UP000008311"/>
    </source>
</evidence>
<dbReference type="EMBL" id="EQ987743">
    <property type="protein sequence ID" value="EEF23121.1"/>
    <property type="molecule type" value="Genomic_DNA"/>
</dbReference>
<dbReference type="SUPFAM" id="SSF53850">
    <property type="entry name" value="Periplasmic binding protein-like II"/>
    <property type="match status" value="1"/>
</dbReference>
<feature type="chain" id="PRO_5002890337" evidence="1">
    <location>
        <begin position="48"/>
        <end position="281"/>
    </location>
</feature>
<feature type="signal peptide" evidence="1">
    <location>
        <begin position="1"/>
        <end position="47"/>
    </location>
</feature>
<sequence length="281" mass="31382">MITRPDAPPMNRLRSPFAMTSRPRVAYRTWLPALMLVAAGLPTLAQAECARPIRVPVADIGAAVTVKDGEVGGIFPELLRAEARRDGCEIVFSAVPRARQEMLFETGQADVLVPARRSSQRDRHGRFVPMMQSRAALVWIGPDRPRFVDLSELAAHSTLRVGIVRGYDYDEPYQSAVRALERQGRLVRATDPVSLARMLNEGVADIAVITPTAVTGALRRDPRWRHLAERVYYEIDEALPWGDSGAYVSHSTALGARDRARIASWLERMARTGTAWREFQR</sequence>
<dbReference type="Proteomes" id="UP000008311">
    <property type="component" value="Unassembled WGS sequence"/>
</dbReference>
<proteinExistence type="predicted"/>
<gene>
    <name evidence="2" type="ORF">RCOM_2011960</name>
</gene>
<dbReference type="AlphaFoldDB" id="B9TLZ3"/>
<feature type="non-terminal residue" evidence="2">
    <location>
        <position position="281"/>
    </location>
</feature>
<keyword evidence="3" id="KW-1185">Reference proteome</keyword>
<organism evidence="2 3">
    <name type="scientific">Ricinus communis</name>
    <name type="common">Castor bean</name>
    <dbReference type="NCBI Taxonomy" id="3988"/>
    <lineage>
        <taxon>Eukaryota</taxon>
        <taxon>Viridiplantae</taxon>
        <taxon>Streptophyta</taxon>
        <taxon>Embryophyta</taxon>
        <taxon>Tracheophyta</taxon>
        <taxon>Spermatophyta</taxon>
        <taxon>Magnoliopsida</taxon>
        <taxon>eudicotyledons</taxon>
        <taxon>Gunneridae</taxon>
        <taxon>Pentapetalae</taxon>
        <taxon>rosids</taxon>
        <taxon>fabids</taxon>
        <taxon>Malpighiales</taxon>
        <taxon>Euphorbiaceae</taxon>
        <taxon>Acalyphoideae</taxon>
        <taxon>Acalypheae</taxon>
        <taxon>Ricinus</taxon>
    </lineage>
</organism>